<accession>A0A481Z9V5</accession>
<proteinExistence type="predicted"/>
<sequence>MIEKVKEIVESTPPDESSVAEEIYICNTNPKKKEFCCFVRYHSGRIDAQAQAFFSIPIEIYDYKDNTWEEIKTEMTSLVEDGWIRKQRTEDGTGWV</sequence>
<dbReference type="EMBL" id="MK500571">
    <property type="protein sequence ID" value="QBK92265.1"/>
    <property type="molecule type" value="Genomic_DNA"/>
</dbReference>
<evidence type="ECO:0000313" key="1">
    <source>
        <dbReference type="EMBL" id="QBK92265.1"/>
    </source>
</evidence>
<protein>
    <submittedName>
        <fullName evidence="1">Uncharacterized protein</fullName>
    </submittedName>
</protein>
<reference evidence="1" key="1">
    <citation type="journal article" date="2019" name="MBio">
        <title>Virus Genomes from Deep Sea Sediments Expand the Ocean Megavirome and Support Independent Origins of Viral Gigantism.</title>
        <authorList>
            <person name="Backstrom D."/>
            <person name="Yutin N."/>
            <person name="Jorgensen S.L."/>
            <person name="Dharamshi J."/>
            <person name="Homa F."/>
            <person name="Zaremba-Niedwiedzka K."/>
            <person name="Spang A."/>
            <person name="Wolf Y.I."/>
            <person name="Koonin E.V."/>
            <person name="Ettema T.J."/>
        </authorList>
    </citation>
    <scope>NUCLEOTIDE SEQUENCE</scope>
</reference>
<gene>
    <name evidence="1" type="ORF">LCPAC304_06120</name>
</gene>
<name>A0A481Z9V5_9VIRU</name>
<organism evidence="1">
    <name type="scientific">Pithovirus LCPAC304</name>
    <dbReference type="NCBI Taxonomy" id="2506594"/>
    <lineage>
        <taxon>Viruses</taxon>
        <taxon>Pithoviruses</taxon>
    </lineage>
</organism>